<comment type="caution">
    <text evidence="10">The sequence shown here is derived from an EMBL/GenBank/DDBJ whole genome shotgun (WGS) entry which is preliminary data.</text>
</comment>
<comment type="similarity">
    <text evidence="7">Belongs to the binding-protein-dependent transport system permease family.</text>
</comment>
<gene>
    <name evidence="11" type="ORF">D7318_31240</name>
    <name evidence="10" type="ORF">D7319_31245</name>
</gene>
<organism evidence="10 13">
    <name type="scientific">Streptomyces radicis</name>
    <dbReference type="NCBI Taxonomy" id="1750517"/>
    <lineage>
        <taxon>Bacteria</taxon>
        <taxon>Bacillati</taxon>
        <taxon>Actinomycetota</taxon>
        <taxon>Actinomycetes</taxon>
        <taxon>Kitasatosporales</taxon>
        <taxon>Streptomycetaceae</taxon>
        <taxon>Streptomyces</taxon>
    </lineage>
</organism>
<feature type="region of interest" description="Disordered" evidence="8">
    <location>
        <begin position="1"/>
        <end position="39"/>
    </location>
</feature>
<feature type="compositionally biased region" description="Polar residues" evidence="8">
    <location>
        <begin position="1"/>
        <end position="10"/>
    </location>
</feature>
<proteinExistence type="inferred from homology"/>
<evidence type="ECO:0000313" key="13">
    <source>
        <dbReference type="Proteomes" id="UP000275024"/>
    </source>
</evidence>
<evidence type="ECO:0000313" key="12">
    <source>
        <dbReference type="Proteomes" id="UP000268652"/>
    </source>
</evidence>
<dbReference type="InterPro" id="IPR035906">
    <property type="entry name" value="MetI-like_sf"/>
</dbReference>
<dbReference type="InterPro" id="IPR000515">
    <property type="entry name" value="MetI-like"/>
</dbReference>
<dbReference type="Pfam" id="PF00528">
    <property type="entry name" value="BPD_transp_1"/>
    <property type="match status" value="1"/>
</dbReference>
<keyword evidence="12" id="KW-1185">Reference proteome</keyword>
<protein>
    <submittedName>
        <fullName evidence="10">ABC transporter permease</fullName>
    </submittedName>
</protein>
<sequence length="291" mass="31124">MTQRETSGPASSVDIGPPAPTDPLVPATELPTTDLSGTERRRRDLGRPLSALVVLVLLVLWWVLTSGTETIDPLYFPTPESLWEAVTTLDTQLLDDARATLWRVLVSWISGSALGVGVGLLMARARWLFHVLNPVIEAVRPVPPVALIPFVILWFGIGDNGKIFLGALACFMVMVVNTTVACGNVSPVYVQAARSLGASRNQVYRTVVLPAIVPEILSGFRIGSALAFAVVVAAEFQGADEGIGRLIMSASRTLNTSVVLLGTIVIAILAVALDLLISRISAHVTRWSANR</sequence>
<dbReference type="CDD" id="cd06261">
    <property type="entry name" value="TM_PBP2"/>
    <property type="match status" value="1"/>
</dbReference>
<evidence type="ECO:0000256" key="1">
    <source>
        <dbReference type="ARBA" id="ARBA00004651"/>
    </source>
</evidence>
<feature type="transmembrane region" description="Helical" evidence="7">
    <location>
        <begin position="135"/>
        <end position="157"/>
    </location>
</feature>
<feature type="transmembrane region" description="Helical" evidence="7">
    <location>
        <begin position="254"/>
        <end position="277"/>
    </location>
</feature>
<dbReference type="AlphaFoldDB" id="A0A3A9VS22"/>
<evidence type="ECO:0000256" key="7">
    <source>
        <dbReference type="RuleBase" id="RU363032"/>
    </source>
</evidence>
<evidence type="ECO:0000256" key="4">
    <source>
        <dbReference type="ARBA" id="ARBA00022692"/>
    </source>
</evidence>
<evidence type="ECO:0000256" key="6">
    <source>
        <dbReference type="ARBA" id="ARBA00023136"/>
    </source>
</evidence>
<name>A0A3A9VS22_9ACTN</name>
<feature type="transmembrane region" description="Helical" evidence="7">
    <location>
        <begin position="207"/>
        <end position="234"/>
    </location>
</feature>
<dbReference type="OrthoDB" id="9796361at2"/>
<accession>A0A3A9VS22</accession>
<dbReference type="PROSITE" id="PS50928">
    <property type="entry name" value="ABC_TM1"/>
    <property type="match status" value="1"/>
</dbReference>
<dbReference type="PANTHER" id="PTHR30151:SF0">
    <property type="entry name" value="ABC TRANSPORTER PERMEASE PROTEIN MJ0413-RELATED"/>
    <property type="match status" value="1"/>
</dbReference>
<dbReference type="EMBL" id="RBDX01000047">
    <property type="protein sequence ID" value="RKN03579.1"/>
    <property type="molecule type" value="Genomic_DNA"/>
</dbReference>
<reference evidence="12 13" key="1">
    <citation type="submission" date="2018-09" db="EMBL/GenBank/DDBJ databases">
        <title>Streptomyces sp. nov. DS1-2, an endophytic actinomycete isolated from roots of Dendrobium scabrilingue.</title>
        <authorList>
            <person name="Kuncharoen N."/>
            <person name="Kudo T."/>
            <person name="Ohkuma M."/>
            <person name="Yuki M."/>
            <person name="Tanasupawat S."/>
        </authorList>
    </citation>
    <scope>NUCLEOTIDE SEQUENCE [LARGE SCALE GENOMIC DNA]</scope>
    <source>
        <strain evidence="10 13">AZ1-7</strain>
        <strain evidence="11 12">DS1-2</strain>
    </source>
</reference>
<evidence type="ECO:0000256" key="2">
    <source>
        <dbReference type="ARBA" id="ARBA00022448"/>
    </source>
</evidence>
<dbReference type="SUPFAM" id="SSF161098">
    <property type="entry name" value="MetI-like"/>
    <property type="match status" value="1"/>
</dbReference>
<dbReference type="GO" id="GO:0005886">
    <property type="term" value="C:plasma membrane"/>
    <property type="evidence" value="ECO:0007669"/>
    <property type="project" value="UniProtKB-SubCell"/>
</dbReference>
<keyword evidence="2 7" id="KW-0813">Transport</keyword>
<feature type="transmembrane region" description="Helical" evidence="7">
    <location>
        <begin position="163"/>
        <end position="186"/>
    </location>
</feature>
<evidence type="ECO:0000256" key="8">
    <source>
        <dbReference type="SAM" id="MobiDB-lite"/>
    </source>
</evidence>
<keyword evidence="4 7" id="KW-0812">Transmembrane</keyword>
<evidence type="ECO:0000259" key="9">
    <source>
        <dbReference type="PROSITE" id="PS50928"/>
    </source>
</evidence>
<comment type="subcellular location">
    <subcellularLocation>
        <location evidence="1 7">Cell membrane</location>
        <topology evidence="1 7">Multi-pass membrane protein</topology>
    </subcellularLocation>
</comment>
<dbReference type="GO" id="GO:0055085">
    <property type="term" value="P:transmembrane transport"/>
    <property type="evidence" value="ECO:0007669"/>
    <property type="project" value="InterPro"/>
</dbReference>
<dbReference type="Gene3D" id="1.10.3720.10">
    <property type="entry name" value="MetI-like"/>
    <property type="match status" value="1"/>
</dbReference>
<dbReference type="Proteomes" id="UP000275024">
    <property type="component" value="Unassembled WGS sequence"/>
</dbReference>
<keyword evidence="6 7" id="KW-0472">Membrane</keyword>
<dbReference type="PANTHER" id="PTHR30151">
    <property type="entry name" value="ALKANE SULFONATE ABC TRANSPORTER-RELATED, MEMBRANE SUBUNIT"/>
    <property type="match status" value="1"/>
</dbReference>
<evidence type="ECO:0000256" key="3">
    <source>
        <dbReference type="ARBA" id="ARBA00022475"/>
    </source>
</evidence>
<feature type="domain" description="ABC transmembrane type-1" evidence="9">
    <location>
        <begin position="97"/>
        <end position="277"/>
    </location>
</feature>
<feature type="transmembrane region" description="Helical" evidence="7">
    <location>
        <begin position="45"/>
        <end position="64"/>
    </location>
</feature>
<evidence type="ECO:0000313" key="11">
    <source>
        <dbReference type="EMBL" id="RKN13440.1"/>
    </source>
</evidence>
<keyword evidence="3" id="KW-1003">Cell membrane</keyword>
<feature type="transmembrane region" description="Helical" evidence="7">
    <location>
        <begin position="101"/>
        <end position="123"/>
    </location>
</feature>
<evidence type="ECO:0000256" key="5">
    <source>
        <dbReference type="ARBA" id="ARBA00022989"/>
    </source>
</evidence>
<dbReference type="EMBL" id="RBDY01000047">
    <property type="protein sequence ID" value="RKN13440.1"/>
    <property type="molecule type" value="Genomic_DNA"/>
</dbReference>
<dbReference type="RefSeq" id="WP_120700625.1">
    <property type="nucleotide sequence ID" value="NZ_RBDX01000047.1"/>
</dbReference>
<evidence type="ECO:0000313" key="10">
    <source>
        <dbReference type="EMBL" id="RKN03579.1"/>
    </source>
</evidence>
<keyword evidence="5 7" id="KW-1133">Transmembrane helix</keyword>
<dbReference type="Proteomes" id="UP000268652">
    <property type="component" value="Unassembled WGS sequence"/>
</dbReference>